<evidence type="ECO:0000259" key="1">
    <source>
        <dbReference type="Pfam" id="PF00557"/>
    </source>
</evidence>
<dbReference type="Pfam" id="PF01321">
    <property type="entry name" value="Creatinase_N"/>
    <property type="match status" value="1"/>
</dbReference>
<dbReference type="PANTHER" id="PTHR46112">
    <property type="entry name" value="AMINOPEPTIDASE"/>
    <property type="match status" value="1"/>
</dbReference>
<dbReference type="PANTHER" id="PTHR46112:SF8">
    <property type="entry name" value="CYTOPLASMIC PEPTIDASE PEPQ-RELATED"/>
    <property type="match status" value="1"/>
</dbReference>
<dbReference type="InterPro" id="IPR000587">
    <property type="entry name" value="Creatinase_N"/>
</dbReference>
<gene>
    <name evidence="3" type="ORF">GCM10008957_37980</name>
</gene>
<dbReference type="Gene3D" id="3.40.350.10">
    <property type="entry name" value="Creatinase/prolidase N-terminal domain"/>
    <property type="match status" value="1"/>
</dbReference>
<keyword evidence="4" id="KW-1185">Reference proteome</keyword>
<dbReference type="AlphaFoldDB" id="A0A918CG88"/>
<keyword evidence="3" id="KW-0378">Hydrolase</keyword>
<feature type="domain" description="Creatinase N-terminal" evidence="2">
    <location>
        <begin position="14"/>
        <end position="135"/>
    </location>
</feature>
<dbReference type="RefSeq" id="WP_189092084.1">
    <property type="nucleotide sequence ID" value="NZ_BMQL01000028.1"/>
</dbReference>
<reference evidence="3" key="1">
    <citation type="journal article" date="2014" name="Int. J. Syst. Evol. Microbiol.">
        <title>Complete genome sequence of Corynebacterium casei LMG S-19264T (=DSM 44701T), isolated from a smear-ripened cheese.</title>
        <authorList>
            <consortium name="US DOE Joint Genome Institute (JGI-PGF)"/>
            <person name="Walter F."/>
            <person name="Albersmeier A."/>
            <person name="Kalinowski J."/>
            <person name="Ruckert C."/>
        </authorList>
    </citation>
    <scope>NUCLEOTIDE SEQUENCE</scope>
    <source>
        <strain evidence="3">JCM 31311</strain>
    </source>
</reference>
<feature type="domain" description="Peptidase M24" evidence="1">
    <location>
        <begin position="145"/>
        <end position="348"/>
    </location>
</feature>
<dbReference type="SUPFAM" id="SSF53092">
    <property type="entry name" value="Creatinase/prolidase N-terminal domain"/>
    <property type="match status" value="1"/>
</dbReference>
<evidence type="ECO:0000259" key="2">
    <source>
        <dbReference type="Pfam" id="PF01321"/>
    </source>
</evidence>
<comment type="caution">
    <text evidence="3">The sequence shown here is derived from an EMBL/GenBank/DDBJ whole genome shotgun (WGS) entry which is preliminary data.</text>
</comment>
<dbReference type="InterPro" id="IPR036005">
    <property type="entry name" value="Creatinase/aminopeptidase-like"/>
</dbReference>
<keyword evidence="3" id="KW-0031">Aminopeptidase</keyword>
<evidence type="ECO:0000313" key="4">
    <source>
        <dbReference type="Proteomes" id="UP000603865"/>
    </source>
</evidence>
<proteinExistence type="predicted"/>
<sequence>MADLRPHLNPARLATLRGLLDSQRAPGIEALLITAPYQLRAFCGVRVSAGALVLTAEGSVLLLDPRYLAAVTVPGGVTLKPYANARTFSAGIREVLGSARRIGVYAPALSLAAMNELNPQGELEFVPVDAVLDDLLSLLNEAELEALQRAEALTRRAIAATFAALRPGISERQLERVLLDSLAEGGEGPAFPPIVAFGELTALPHAHPGEAVWHPGDLVTVDAGAVVDGLHADLTDTRLVGATQEDTRAHALLKLTRQALDAAIRATRAGVLAGEIDEAARAVFRAAELDAQTLLGIGHALGYQVHQPPILRLGSQEAVKAGQVLALEPGVYLPGFGGVRLEEMVVVTGAGAVPIARWQVPEMAAGQEARS</sequence>
<dbReference type="GO" id="GO:0004177">
    <property type="term" value="F:aminopeptidase activity"/>
    <property type="evidence" value="ECO:0007669"/>
    <property type="project" value="UniProtKB-KW"/>
</dbReference>
<dbReference type="EMBL" id="BMQL01000028">
    <property type="protein sequence ID" value="GGR22314.1"/>
    <property type="molecule type" value="Genomic_DNA"/>
</dbReference>
<dbReference type="Proteomes" id="UP000603865">
    <property type="component" value="Unassembled WGS sequence"/>
</dbReference>
<dbReference type="Pfam" id="PF00557">
    <property type="entry name" value="Peptidase_M24"/>
    <property type="match status" value="1"/>
</dbReference>
<dbReference type="InterPro" id="IPR029149">
    <property type="entry name" value="Creatin/AminoP/Spt16_N"/>
</dbReference>
<dbReference type="PRINTS" id="PR00599">
    <property type="entry name" value="MAPEPTIDASE"/>
</dbReference>
<dbReference type="Gene3D" id="3.90.230.10">
    <property type="entry name" value="Creatinase/methionine aminopeptidase superfamily"/>
    <property type="match status" value="1"/>
</dbReference>
<protein>
    <submittedName>
        <fullName evidence="3">Aminopeptidase</fullName>
    </submittedName>
</protein>
<dbReference type="SUPFAM" id="SSF55920">
    <property type="entry name" value="Creatinase/aminopeptidase"/>
    <property type="match status" value="1"/>
</dbReference>
<dbReference type="InterPro" id="IPR001714">
    <property type="entry name" value="Pept_M24_MAP"/>
</dbReference>
<organism evidence="3 4">
    <name type="scientific">Deinococcus ruber</name>
    <dbReference type="NCBI Taxonomy" id="1848197"/>
    <lineage>
        <taxon>Bacteria</taxon>
        <taxon>Thermotogati</taxon>
        <taxon>Deinococcota</taxon>
        <taxon>Deinococci</taxon>
        <taxon>Deinococcales</taxon>
        <taxon>Deinococcaceae</taxon>
        <taxon>Deinococcus</taxon>
    </lineage>
</organism>
<evidence type="ECO:0000313" key="3">
    <source>
        <dbReference type="EMBL" id="GGR22314.1"/>
    </source>
</evidence>
<dbReference type="InterPro" id="IPR050659">
    <property type="entry name" value="Peptidase_M24B"/>
</dbReference>
<reference evidence="3" key="2">
    <citation type="submission" date="2020-09" db="EMBL/GenBank/DDBJ databases">
        <authorList>
            <person name="Sun Q."/>
            <person name="Ohkuma M."/>
        </authorList>
    </citation>
    <scope>NUCLEOTIDE SEQUENCE</scope>
    <source>
        <strain evidence="3">JCM 31311</strain>
    </source>
</reference>
<keyword evidence="3" id="KW-0645">Protease</keyword>
<dbReference type="GO" id="GO:0008235">
    <property type="term" value="F:metalloexopeptidase activity"/>
    <property type="evidence" value="ECO:0007669"/>
    <property type="project" value="UniProtKB-ARBA"/>
</dbReference>
<name>A0A918CG88_9DEIO</name>
<dbReference type="InterPro" id="IPR000994">
    <property type="entry name" value="Pept_M24"/>
</dbReference>
<accession>A0A918CG88</accession>